<keyword evidence="2" id="KW-0479">Metal-binding</keyword>
<dbReference type="PROSITE" id="PS00629">
    <property type="entry name" value="IMP_1"/>
    <property type="match status" value="1"/>
</dbReference>
<dbReference type="EMBL" id="BPQG01000018">
    <property type="protein sequence ID" value="GJD43587.1"/>
    <property type="molecule type" value="Genomic_DNA"/>
</dbReference>
<evidence type="ECO:0000256" key="2">
    <source>
        <dbReference type="ARBA" id="ARBA00022723"/>
    </source>
</evidence>
<reference evidence="5 6" key="1">
    <citation type="journal article" date="2021" name="Front. Microbiol.">
        <title>Comprehensive Comparative Genomics and Phenotyping of Methylobacterium Species.</title>
        <authorList>
            <person name="Alessa O."/>
            <person name="Ogura Y."/>
            <person name="Fujitani Y."/>
            <person name="Takami H."/>
            <person name="Hayashi T."/>
            <person name="Sahin N."/>
            <person name="Tani A."/>
        </authorList>
    </citation>
    <scope>NUCLEOTIDE SEQUENCE [LARGE SCALE GENOMIC DNA]</scope>
    <source>
        <strain evidence="5 6">DSM 23679</strain>
    </source>
</reference>
<dbReference type="Proteomes" id="UP001055117">
    <property type="component" value="Unassembled WGS sequence"/>
</dbReference>
<evidence type="ECO:0000256" key="1">
    <source>
        <dbReference type="ARBA" id="ARBA00009759"/>
    </source>
</evidence>
<dbReference type="InterPro" id="IPR000760">
    <property type="entry name" value="Inositol_monophosphatase-like"/>
</dbReference>
<evidence type="ECO:0000313" key="6">
    <source>
        <dbReference type="Proteomes" id="UP001055117"/>
    </source>
</evidence>
<keyword evidence="4" id="KW-0460">Magnesium</keyword>
<keyword evidence="6" id="KW-1185">Reference proteome</keyword>
<name>A0ABQ4QED0_9HYPH</name>
<dbReference type="InterPro" id="IPR020550">
    <property type="entry name" value="Inositol_monophosphatase_CS"/>
</dbReference>
<accession>A0ABQ4QED0</accession>
<proteinExistence type="inferred from homology"/>
<evidence type="ECO:0000256" key="3">
    <source>
        <dbReference type="ARBA" id="ARBA00022801"/>
    </source>
</evidence>
<sequence length="276" mass="29298">MTDPISADFVHALMPDLREALREAASLALPFFKEGGHTSAKIWSKAGGSPVTEADVAVDTFLKIRLSQIVPEAAWLSEETADDAERIGHDLVWIVDPIDGTRAFLSGHRDWSIAVALLKAGEPVVGFVNAPALGHDYEAIRGRGATRNGAAIAAARDAALPTARVTGPKPMIDRLERGVSRDRAEPAFDRIDRIPSLALRVARVAEGSVDVGLVSSDARDWDLAAADLILREAGGSVCDMAGVATVYNRPDPVHGELIAVPHGLRDGVVAAWAKGR</sequence>
<dbReference type="PROSITE" id="PS00630">
    <property type="entry name" value="IMP_2"/>
    <property type="match status" value="1"/>
</dbReference>
<comment type="caution">
    <text evidence="5">The sequence shown here is derived from an EMBL/GenBank/DDBJ whole genome shotgun (WGS) entry which is preliminary data.</text>
</comment>
<dbReference type="PRINTS" id="PR00377">
    <property type="entry name" value="IMPHPHTASES"/>
</dbReference>
<evidence type="ECO:0000313" key="5">
    <source>
        <dbReference type="EMBL" id="GJD43587.1"/>
    </source>
</evidence>
<dbReference type="RefSeq" id="WP_147831910.1">
    <property type="nucleotide sequence ID" value="NZ_BPQG01000018.1"/>
</dbReference>
<dbReference type="InterPro" id="IPR020583">
    <property type="entry name" value="Inositol_monoP_metal-BS"/>
</dbReference>
<dbReference type="Gene3D" id="3.40.190.80">
    <property type="match status" value="1"/>
</dbReference>
<dbReference type="PANTHER" id="PTHR20854">
    <property type="entry name" value="INOSITOL MONOPHOSPHATASE"/>
    <property type="match status" value="1"/>
</dbReference>
<protein>
    <submittedName>
        <fullName evidence="5">3'(2'),5'-bisphosphate nucleotidase CysQ</fullName>
    </submittedName>
</protein>
<dbReference type="Pfam" id="PF00459">
    <property type="entry name" value="Inositol_P"/>
    <property type="match status" value="1"/>
</dbReference>
<dbReference type="SUPFAM" id="SSF56655">
    <property type="entry name" value="Carbohydrate phosphatase"/>
    <property type="match status" value="1"/>
</dbReference>
<organism evidence="5 6">
    <name type="scientific">Methylobacterium cerastii</name>
    <dbReference type="NCBI Taxonomy" id="932741"/>
    <lineage>
        <taxon>Bacteria</taxon>
        <taxon>Pseudomonadati</taxon>
        <taxon>Pseudomonadota</taxon>
        <taxon>Alphaproteobacteria</taxon>
        <taxon>Hyphomicrobiales</taxon>
        <taxon>Methylobacteriaceae</taxon>
        <taxon>Methylobacterium</taxon>
    </lineage>
</organism>
<evidence type="ECO:0000256" key="4">
    <source>
        <dbReference type="ARBA" id="ARBA00022842"/>
    </source>
</evidence>
<dbReference type="Gene3D" id="3.30.540.10">
    <property type="entry name" value="Fructose-1,6-Bisphosphatase, subunit A, domain 1"/>
    <property type="match status" value="1"/>
</dbReference>
<keyword evidence="3" id="KW-0378">Hydrolase</keyword>
<dbReference type="PANTHER" id="PTHR20854:SF4">
    <property type="entry name" value="INOSITOL-1-MONOPHOSPHATASE-RELATED"/>
    <property type="match status" value="1"/>
</dbReference>
<comment type="similarity">
    <text evidence="1">Belongs to the inositol monophosphatase superfamily.</text>
</comment>
<gene>
    <name evidence="5" type="primary">cysQ_1</name>
    <name evidence="5" type="ORF">AFCDBAGC_1439</name>
</gene>
<dbReference type="CDD" id="cd01638">
    <property type="entry name" value="CysQ"/>
    <property type="match status" value="1"/>
</dbReference>